<keyword evidence="4" id="KW-0460">Magnesium</keyword>
<dbReference type="OMA" id="FIHYMGR"/>
<evidence type="ECO:0000313" key="6">
    <source>
        <dbReference type="Ensembl" id="ENSCINP00000000426.3"/>
    </source>
</evidence>
<keyword evidence="2" id="KW-0479">Metal-binding</keyword>
<organism evidence="6 7">
    <name type="scientific">Ciona intestinalis</name>
    <name type="common">Transparent sea squirt</name>
    <name type="synonym">Ascidia intestinalis</name>
    <dbReference type="NCBI Taxonomy" id="7719"/>
    <lineage>
        <taxon>Eukaryota</taxon>
        <taxon>Metazoa</taxon>
        <taxon>Chordata</taxon>
        <taxon>Tunicata</taxon>
        <taxon>Ascidiacea</taxon>
        <taxon>Phlebobranchia</taxon>
        <taxon>Cionidae</taxon>
        <taxon>Ciona</taxon>
    </lineage>
</organism>
<keyword evidence="7" id="KW-1185">Reference proteome</keyword>
<dbReference type="PANTHER" id="PTHR21208">
    <property type="entry name" value="ADP-DEPENDENT GLUCOKINASE"/>
    <property type="match status" value="1"/>
</dbReference>
<dbReference type="Pfam" id="PF04587">
    <property type="entry name" value="ADP_PFK_GK"/>
    <property type="match status" value="1"/>
</dbReference>
<dbReference type="AlphaFoldDB" id="F6T310"/>
<keyword evidence="3" id="KW-0418">Kinase</keyword>
<dbReference type="Proteomes" id="UP000008144">
    <property type="component" value="Chromosome 8"/>
</dbReference>
<reference evidence="6" key="4">
    <citation type="submission" date="2025-09" db="UniProtKB">
        <authorList>
            <consortium name="Ensembl"/>
        </authorList>
    </citation>
    <scope>IDENTIFICATION</scope>
</reference>
<dbReference type="PANTHER" id="PTHR21208:SF0">
    <property type="entry name" value="ADP-DEPENDENT GLUCOKINASE"/>
    <property type="match status" value="1"/>
</dbReference>
<accession>F6T310</accession>
<evidence type="ECO:0008006" key="8">
    <source>
        <dbReference type="Google" id="ProtNLM"/>
    </source>
</evidence>
<evidence type="ECO:0000256" key="2">
    <source>
        <dbReference type="ARBA" id="ARBA00022723"/>
    </source>
</evidence>
<dbReference type="EMBL" id="EAAA01002592">
    <property type="status" value="NOT_ANNOTATED_CDS"/>
    <property type="molecule type" value="Genomic_DNA"/>
</dbReference>
<reference evidence="7" key="1">
    <citation type="journal article" date="2002" name="Science">
        <title>The draft genome of Ciona intestinalis: insights into chordate and vertebrate origins.</title>
        <authorList>
            <person name="Dehal P."/>
            <person name="Satou Y."/>
            <person name="Campbell R.K."/>
            <person name="Chapman J."/>
            <person name="Degnan B."/>
            <person name="De Tomaso A."/>
            <person name="Davidson B."/>
            <person name="Di Gregorio A."/>
            <person name="Gelpke M."/>
            <person name="Goodstein D.M."/>
            <person name="Harafuji N."/>
            <person name="Hastings K.E."/>
            <person name="Ho I."/>
            <person name="Hotta K."/>
            <person name="Huang W."/>
            <person name="Kawashima T."/>
            <person name="Lemaire P."/>
            <person name="Martinez D."/>
            <person name="Meinertzhagen I.A."/>
            <person name="Necula S."/>
            <person name="Nonaka M."/>
            <person name="Putnam N."/>
            <person name="Rash S."/>
            <person name="Saiga H."/>
            <person name="Satake M."/>
            <person name="Terry A."/>
            <person name="Yamada L."/>
            <person name="Wang H.G."/>
            <person name="Awazu S."/>
            <person name="Azumi K."/>
            <person name="Boore J."/>
            <person name="Branno M."/>
            <person name="Chin-Bow S."/>
            <person name="DeSantis R."/>
            <person name="Doyle S."/>
            <person name="Francino P."/>
            <person name="Keys D.N."/>
            <person name="Haga S."/>
            <person name="Hayashi H."/>
            <person name="Hino K."/>
            <person name="Imai K.S."/>
            <person name="Inaba K."/>
            <person name="Kano S."/>
            <person name="Kobayashi K."/>
            <person name="Kobayashi M."/>
            <person name="Lee B.I."/>
            <person name="Makabe K.W."/>
            <person name="Manohar C."/>
            <person name="Matassi G."/>
            <person name="Medina M."/>
            <person name="Mochizuki Y."/>
            <person name="Mount S."/>
            <person name="Morishita T."/>
            <person name="Miura S."/>
            <person name="Nakayama A."/>
            <person name="Nishizaka S."/>
            <person name="Nomoto H."/>
            <person name="Ohta F."/>
            <person name="Oishi K."/>
            <person name="Rigoutsos I."/>
            <person name="Sano M."/>
            <person name="Sasaki A."/>
            <person name="Sasakura Y."/>
            <person name="Shoguchi E."/>
            <person name="Shin-i T."/>
            <person name="Spagnuolo A."/>
            <person name="Stainier D."/>
            <person name="Suzuki M.M."/>
            <person name="Tassy O."/>
            <person name="Takatori N."/>
            <person name="Tokuoka M."/>
            <person name="Yagi K."/>
            <person name="Yoshizaki F."/>
            <person name="Wada S."/>
            <person name="Zhang C."/>
            <person name="Hyatt P.D."/>
            <person name="Larimer F."/>
            <person name="Detter C."/>
            <person name="Doggett N."/>
            <person name="Glavina T."/>
            <person name="Hawkins T."/>
            <person name="Richardson P."/>
            <person name="Lucas S."/>
            <person name="Kohara Y."/>
            <person name="Levine M."/>
            <person name="Satoh N."/>
            <person name="Rokhsar D.S."/>
        </authorList>
    </citation>
    <scope>NUCLEOTIDE SEQUENCE [LARGE SCALE GENOMIC DNA]</scope>
</reference>
<dbReference type="GeneTree" id="ENSGT00390000017953"/>
<keyword evidence="1" id="KW-0808">Transferase</keyword>
<dbReference type="GO" id="GO:0006096">
    <property type="term" value="P:glycolytic process"/>
    <property type="evidence" value="ECO:0007669"/>
    <property type="project" value="UniProtKB-KW"/>
</dbReference>
<evidence type="ECO:0000313" key="7">
    <source>
        <dbReference type="Proteomes" id="UP000008144"/>
    </source>
</evidence>
<evidence type="ECO:0000256" key="4">
    <source>
        <dbReference type="ARBA" id="ARBA00022842"/>
    </source>
</evidence>
<dbReference type="GO" id="GO:0046872">
    <property type="term" value="F:metal ion binding"/>
    <property type="evidence" value="ECO:0007669"/>
    <property type="project" value="UniProtKB-KW"/>
</dbReference>
<evidence type="ECO:0000256" key="1">
    <source>
        <dbReference type="ARBA" id="ARBA00022679"/>
    </source>
</evidence>
<evidence type="ECO:0000256" key="5">
    <source>
        <dbReference type="ARBA" id="ARBA00023152"/>
    </source>
</evidence>
<reference evidence="6" key="2">
    <citation type="journal article" date="2008" name="Genome Biol.">
        <title>Improved genome assembly and evidence-based global gene model set for the chordate Ciona intestinalis: new insight into intron and operon populations.</title>
        <authorList>
            <person name="Satou Y."/>
            <person name="Mineta K."/>
            <person name="Ogasawara M."/>
            <person name="Sasakura Y."/>
            <person name="Shoguchi E."/>
            <person name="Ueno K."/>
            <person name="Yamada L."/>
            <person name="Matsumoto J."/>
            <person name="Wasserscheid J."/>
            <person name="Dewar K."/>
            <person name="Wiley G.B."/>
            <person name="Macmil S.L."/>
            <person name="Roe B.A."/>
            <person name="Zeller R.W."/>
            <person name="Hastings K.E."/>
            <person name="Lemaire P."/>
            <person name="Lindquist E."/>
            <person name="Endo T."/>
            <person name="Hotta K."/>
            <person name="Inaba K."/>
        </authorList>
    </citation>
    <scope>NUCLEOTIDE SEQUENCE [LARGE SCALE GENOMIC DNA]</scope>
    <source>
        <strain evidence="6">wild type</strain>
    </source>
</reference>
<dbReference type="GO" id="GO:0043843">
    <property type="term" value="F:ADP-specific glucokinase activity"/>
    <property type="evidence" value="ECO:0000318"/>
    <property type="project" value="GO_Central"/>
</dbReference>
<dbReference type="GO" id="GO:0006006">
    <property type="term" value="P:glucose metabolic process"/>
    <property type="evidence" value="ECO:0000318"/>
    <property type="project" value="GO_Central"/>
</dbReference>
<dbReference type="SUPFAM" id="SSF53613">
    <property type="entry name" value="Ribokinase-like"/>
    <property type="match status" value="1"/>
</dbReference>
<dbReference type="Gene3D" id="3.40.1190.20">
    <property type="match status" value="1"/>
</dbReference>
<dbReference type="STRING" id="7719.ENSCINP00000000426"/>
<proteinExistence type="predicted"/>
<dbReference type="InterPro" id="IPR007666">
    <property type="entry name" value="ADP_PFK/GK"/>
</dbReference>
<dbReference type="InterPro" id="IPR029056">
    <property type="entry name" value="Ribokinase-like"/>
</dbReference>
<dbReference type="InParanoid" id="F6T310"/>
<dbReference type="GO" id="GO:0005783">
    <property type="term" value="C:endoplasmic reticulum"/>
    <property type="evidence" value="ECO:0000318"/>
    <property type="project" value="GO_Central"/>
</dbReference>
<name>F6T310_CIOIN</name>
<evidence type="ECO:0000256" key="3">
    <source>
        <dbReference type="ARBA" id="ARBA00022777"/>
    </source>
</evidence>
<dbReference type="Ensembl" id="ENSCINT00000000426.3">
    <property type="protein sequence ID" value="ENSCINP00000000426.3"/>
    <property type="gene ID" value="ENSCING00000000238.3"/>
</dbReference>
<sequence>SPETKVANSWKEIIQYPQKHHRFDRIAVGVNGNVDIILKGSKLLSLLDPSSNSSGRPSDDHESLKTIEDLKSTFAYHHSKGAGGERYMENKEDFRKVLEAATKVQNAEYYIGGNAALMAQKLATIIHDDGKVTVGVPVGPKLKPLLHPMLKVSSTSLVDNDEYHMILEYGKGESWAGKVAPIASRFIFSHDVSNSQMLAFEPFIQSLSHFNPDLIVISGFHLLESQEMTYWRKRIGEIADLILPLSHDVPIHVELASMANEQCITQIANQIFHLVDSIGLNEQELWLICKAGGGPHCSSHLSGPPSIPVANDIIEWMLKKYSSSPRSRLTRIHFHTLPYHVIATHAASRWRNQASSIAAGTRIACTQACDDDNIAQHPDKVNLRVQGKIRLSVSDSASQEFDPSHPTMTWQKSSISFFFSPVLICKKPLKTVGLGDAISASGLLYSGFA</sequence>
<protein>
    <recommendedName>
        <fullName evidence="8">ADP-dependent glucokinase</fullName>
    </recommendedName>
</protein>
<reference evidence="6" key="3">
    <citation type="submission" date="2025-08" db="UniProtKB">
        <authorList>
            <consortium name="Ensembl"/>
        </authorList>
    </citation>
    <scope>IDENTIFICATION</scope>
</reference>
<dbReference type="HOGENOM" id="CLU_032362_0_0_1"/>
<dbReference type="PROSITE" id="PS51255">
    <property type="entry name" value="ADPK"/>
    <property type="match status" value="1"/>
</dbReference>
<keyword evidence="5" id="KW-0324">Glycolysis</keyword>